<dbReference type="AlphaFoldDB" id="A0A0D8FSQ3"/>
<sequence length="421" mass="45816">MQFRSDAAEGFLACCALVEQRVQAVAKEEHLDPEDPRAAGRIRELARSEAEHSTHGLRLVEADRDIGIDHVADYVTRSMLGAGPLQPLLEDQRLEEIMINGPREIFVLRSGSGHLRYPEGFYHEAHLRRIIERLAARSLGNSRALDPSEGIQDISLPDGSRLHLVHPELSATGHMLVNLRRVSYQPHAIDRVVIHELLIMALNEGATIVIAGLPGSGKTTLARRLLSSVDPRSRIVIAEEVAETGVGLANVAHLQTRRARRGASAIDLRTLVTAFLRMAPSIAVVGEIRDKEALPFLLTTTSGIPGLTTIHARDARGALTRLRLLSELNGGAISSGSMSQLIADGIDIVVYQAKVDQSFAITEVALVEDVIHTQGNTNFVTIELDLEHGSLAAPIPHNARLLQRYPGLKRLMSSPTIAELA</sequence>
<dbReference type="PANTHER" id="PTHR30486:SF6">
    <property type="entry name" value="TYPE IV PILUS RETRACTATION ATPASE PILT"/>
    <property type="match status" value="1"/>
</dbReference>
<dbReference type="Proteomes" id="UP000032336">
    <property type="component" value="Unassembled WGS sequence"/>
</dbReference>
<dbReference type="EMBL" id="JXUW01000024">
    <property type="protein sequence ID" value="KJE75979.1"/>
    <property type="molecule type" value="Genomic_DNA"/>
</dbReference>
<dbReference type="SUPFAM" id="SSF52540">
    <property type="entry name" value="P-loop containing nucleoside triphosphate hydrolases"/>
    <property type="match status" value="1"/>
</dbReference>
<comment type="caution">
    <text evidence="3">The sequence shown here is derived from an EMBL/GenBank/DDBJ whole genome shotgun (WGS) entry which is preliminary data.</text>
</comment>
<gene>
    <name evidence="3" type="ORF">FEAC_22760</name>
</gene>
<feature type="domain" description="Bacterial type II secretion system protein E" evidence="2">
    <location>
        <begin position="81"/>
        <end position="343"/>
    </location>
</feature>
<evidence type="ECO:0000313" key="3">
    <source>
        <dbReference type="EMBL" id="KJE75979.1"/>
    </source>
</evidence>
<dbReference type="PANTHER" id="PTHR30486">
    <property type="entry name" value="TWITCHING MOTILITY PROTEIN PILT"/>
    <property type="match status" value="1"/>
</dbReference>
<evidence type="ECO:0000313" key="4">
    <source>
        <dbReference type="Proteomes" id="UP000032336"/>
    </source>
</evidence>
<dbReference type="PATRIC" id="fig|1121877.4.peg.2533"/>
<dbReference type="InterPro" id="IPR027417">
    <property type="entry name" value="P-loop_NTPase"/>
</dbReference>
<dbReference type="InterPro" id="IPR001482">
    <property type="entry name" value="T2SS/T4SS_dom"/>
</dbReference>
<dbReference type="InterPro" id="IPR050921">
    <property type="entry name" value="T4SS_GSP_E_ATPase"/>
</dbReference>
<protein>
    <submittedName>
        <fullName evidence="3">Type IV secretion system protein VirB11</fullName>
    </submittedName>
</protein>
<keyword evidence="4" id="KW-1185">Reference proteome</keyword>
<dbReference type="STRING" id="1121877.FEAC_22760"/>
<name>A0A0D8FSQ3_9ACTN</name>
<dbReference type="GeneID" id="78373327"/>
<dbReference type="eggNOG" id="COG4962">
    <property type="taxonomic scope" value="Bacteria"/>
</dbReference>
<dbReference type="Pfam" id="PF00437">
    <property type="entry name" value="T2SSE"/>
    <property type="match status" value="1"/>
</dbReference>
<dbReference type="RefSeq" id="WP_052566251.1">
    <property type="nucleotide sequence ID" value="NZ_JQKF01000022.1"/>
</dbReference>
<dbReference type="GO" id="GO:0016887">
    <property type="term" value="F:ATP hydrolysis activity"/>
    <property type="evidence" value="ECO:0007669"/>
    <property type="project" value="InterPro"/>
</dbReference>
<organism evidence="3 4">
    <name type="scientific">Ferrimicrobium acidiphilum DSM 19497</name>
    <dbReference type="NCBI Taxonomy" id="1121877"/>
    <lineage>
        <taxon>Bacteria</taxon>
        <taxon>Bacillati</taxon>
        <taxon>Actinomycetota</taxon>
        <taxon>Acidimicrobiia</taxon>
        <taxon>Acidimicrobiales</taxon>
        <taxon>Acidimicrobiaceae</taxon>
        <taxon>Ferrimicrobium</taxon>
    </lineage>
</organism>
<proteinExistence type="inferred from homology"/>
<dbReference type="Gene3D" id="3.30.450.380">
    <property type="match status" value="1"/>
</dbReference>
<reference evidence="3 4" key="1">
    <citation type="submission" date="2015-01" db="EMBL/GenBank/DDBJ databases">
        <title>Draft genome of the acidophilic iron oxidizer Ferrimicrobium acidiphilum strain T23.</title>
        <authorList>
            <person name="Poehlein A."/>
            <person name="Eisen S."/>
            <person name="Schloemann M."/>
            <person name="Johnson B.D."/>
            <person name="Daniel R."/>
            <person name="Muehling M."/>
        </authorList>
    </citation>
    <scope>NUCLEOTIDE SEQUENCE [LARGE SCALE GENOMIC DNA]</scope>
    <source>
        <strain evidence="3 4">T23</strain>
    </source>
</reference>
<comment type="similarity">
    <text evidence="1">Belongs to the GSP E family.</text>
</comment>
<dbReference type="Gene3D" id="3.40.50.300">
    <property type="entry name" value="P-loop containing nucleotide triphosphate hydrolases"/>
    <property type="match status" value="1"/>
</dbReference>
<evidence type="ECO:0000259" key="2">
    <source>
        <dbReference type="Pfam" id="PF00437"/>
    </source>
</evidence>
<accession>A0A0D8FSQ3</accession>
<evidence type="ECO:0000256" key="1">
    <source>
        <dbReference type="ARBA" id="ARBA00006611"/>
    </source>
</evidence>